<dbReference type="EMBL" id="CP095749">
    <property type="protein sequence ID" value="WEB39057.1"/>
    <property type="molecule type" value="Genomic_DNA"/>
</dbReference>
<dbReference type="SUPFAM" id="SSF56801">
    <property type="entry name" value="Acetyl-CoA synthetase-like"/>
    <property type="match status" value="1"/>
</dbReference>
<dbReference type="Gene3D" id="3.40.50.980">
    <property type="match status" value="2"/>
</dbReference>
<dbReference type="SMART" id="SM00824">
    <property type="entry name" value="PKS_TE"/>
    <property type="match status" value="1"/>
</dbReference>
<dbReference type="SMART" id="SM00823">
    <property type="entry name" value="PKS_PP"/>
    <property type="match status" value="1"/>
</dbReference>
<dbReference type="InterPro" id="IPR010071">
    <property type="entry name" value="AA_adenyl_dom"/>
</dbReference>
<sequence>METAPFNAPISDTHLGGCLTGLLREQAAAQPEAVAVVCGDQPLTYRELEQTGSRLAACLRDLGVSADDCVGLYVEPSLELMTGAWGILFAGAAYLPLSPEYPEDRLRYMIEDSRTRVIVAQGHLAARVAELAPPGTRVVTLADAADCAEMSPATVRPDALAYVIYTSGSTGRPKGVMIEHRSILSQMRWMHAYGHLGKGTTVLQKTPMSFDAAQWEILAPAVGGRVVMGAPGIYRDPAAVIEAVVKHEVTALQCVPTLLQALLDTEEFHRCSTLRRVFSGGEALSWRLARSFAAALPWASLVNLYGPTECTINATACLVDPHAAGDGPGSVPIGVPVDNTQCFILDHNLAPVDIGETGELYIGGIQLARGYLHRPEQTRERFIPSPFVPTQRLYRTGDLAYWNPDGTIQFTGRADNQVKLRGYRVELDEIALAIEEHPWVRHAAALVTDDERTGFQNLVACIELNPKEAALMDQGNHGAHHQSKASRLQVKAQLSDPGVRDHEECAGRTVVELPGRQETQRQRREVFARKTYRFYDGGEVTRADLLELLAEPTVEADGLSRGLDELTFAELGEMLRWFGAFRSAERLLPKYAYASPGALYATQLYLETGGVSGLDAGVYYYHPVDHTLVRTGESEKRSGPYLSVHFAGKTRAIEPVYKNNIQEVLEFETGHMVGVFDEVLPAYGLGIRPLGHRPSAKDILDVASEDHYLGTFEIRSHDGTPRQDPTEVYVQTRPGRVAGLPAGQYRYTAGQLERVSDDLLLPKHVIAINQQVYERASFGITAVSRADQGWLEYISLGRKLHHLQRNGLGLGFMSSGYSSKTGHPLPAARRIDDILAACGIRSGASYFFLGGKVSQEQIRSEGMYEDTVHMKGPAEIVKDELVQVLPDYMIPHRVLVLDRMPLTANGKVDAKALAASQDVRSADSATPYVAPATRHEQWLAEAWGKALKYENVSVEDDFFAAGGNSLTAVALVNKINREFGTQLPLQVVFACPKLAELAARIESDTAHPASRLVPLHKDAGSPVFCWPGLGGYPMNLRLLGRRTGLGRPFYGVQACGINDGERPYPTIREMAAADVAEIRRVQPEGPYTLWGYSFGARVAFEAAWQLERSGQQVENLLLICPGNPKVRQADGERYGRAASYRNPAYVTILFSVFTGSISGPGLDQCLKAARDEGSFVSFVHGMLPTLDEQLIRRITRIVGETYEFEYSFRELAERRVNAPVTLFKAAGDDYSFIEGSSGYSATPPTVVDLGGDHYSVLKEQGIAELVSAIHARLGS</sequence>
<keyword evidence="5" id="KW-1185">Reference proteome</keyword>
<dbReference type="SUPFAM" id="SSF53474">
    <property type="entry name" value="alpha/beta-Hydrolases"/>
    <property type="match status" value="1"/>
</dbReference>
<dbReference type="InterPro" id="IPR020806">
    <property type="entry name" value="PKS_PP-bd"/>
</dbReference>
<dbReference type="Gene3D" id="3.40.50.1820">
    <property type="entry name" value="alpha/beta hydrolase"/>
    <property type="match status" value="1"/>
</dbReference>
<dbReference type="InterPro" id="IPR036736">
    <property type="entry name" value="ACP-like_sf"/>
</dbReference>
<dbReference type="Gene3D" id="3.40.109.10">
    <property type="entry name" value="NADH Oxidase"/>
    <property type="match status" value="1"/>
</dbReference>
<evidence type="ECO:0000256" key="2">
    <source>
        <dbReference type="ARBA" id="ARBA00022553"/>
    </source>
</evidence>
<keyword evidence="1" id="KW-0596">Phosphopantetheine</keyword>
<keyword evidence="2" id="KW-0597">Phosphoprotein</keyword>
<dbReference type="CDD" id="cd02142">
    <property type="entry name" value="McbC_SagB-like_oxidoreductase"/>
    <property type="match status" value="1"/>
</dbReference>
<dbReference type="InterPro" id="IPR001031">
    <property type="entry name" value="Thioesterase"/>
</dbReference>
<dbReference type="Gene3D" id="3.30.300.30">
    <property type="match status" value="2"/>
</dbReference>
<dbReference type="RefSeq" id="WP_275306713.1">
    <property type="nucleotide sequence ID" value="NZ_CP095749.1"/>
</dbReference>
<reference evidence="4 5" key="1">
    <citation type="submission" date="2022-03" db="EMBL/GenBank/DDBJ databases">
        <title>Streptomyces yunnanensis P86,complete genome.</title>
        <authorList>
            <person name="Chen S."/>
            <person name="Zhang Q."/>
        </authorList>
    </citation>
    <scope>NUCLEOTIDE SEQUENCE [LARGE SCALE GENOMIC DNA]</scope>
    <source>
        <strain evidence="4 5">P86</strain>
    </source>
</reference>
<dbReference type="NCBIfam" id="TIGR01733">
    <property type="entry name" value="AA-adenyl-dom"/>
    <property type="match status" value="1"/>
</dbReference>
<dbReference type="InterPro" id="IPR009081">
    <property type="entry name" value="PP-bd_ACP"/>
</dbReference>
<evidence type="ECO:0000313" key="5">
    <source>
        <dbReference type="Proteomes" id="UP001218629"/>
    </source>
</evidence>
<dbReference type="Proteomes" id="UP001218629">
    <property type="component" value="Chromosome"/>
</dbReference>
<dbReference type="InterPro" id="IPR020802">
    <property type="entry name" value="TesA-like"/>
</dbReference>
<dbReference type="PANTHER" id="PTHR45527">
    <property type="entry name" value="NONRIBOSOMAL PEPTIDE SYNTHETASE"/>
    <property type="match status" value="1"/>
</dbReference>
<dbReference type="SUPFAM" id="SSF47336">
    <property type="entry name" value="ACP-like"/>
    <property type="match status" value="1"/>
</dbReference>
<dbReference type="PANTHER" id="PTHR45527:SF1">
    <property type="entry name" value="FATTY ACID SYNTHASE"/>
    <property type="match status" value="1"/>
</dbReference>
<dbReference type="InterPro" id="IPR029058">
    <property type="entry name" value="AB_hydrolase_fold"/>
</dbReference>
<dbReference type="InterPro" id="IPR045851">
    <property type="entry name" value="AMP-bd_C_sf"/>
</dbReference>
<dbReference type="InterPro" id="IPR020845">
    <property type="entry name" value="AMP-binding_CS"/>
</dbReference>
<evidence type="ECO:0000313" key="4">
    <source>
        <dbReference type="EMBL" id="WEB39057.1"/>
    </source>
</evidence>
<dbReference type="InterPro" id="IPR000873">
    <property type="entry name" value="AMP-dep_synth/lig_dom"/>
</dbReference>
<dbReference type="Pfam" id="PF00550">
    <property type="entry name" value="PP-binding"/>
    <property type="match status" value="1"/>
</dbReference>
<dbReference type="PROSITE" id="PS00455">
    <property type="entry name" value="AMP_BINDING"/>
    <property type="match status" value="1"/>
</dbReference>
<evidence type="ECO:0000256" key="1">
    <source>
        <dbReference type="ARBA" id="ARBA00022450"/>
    </source>
</evidence>
<name>A0ABY8A654_9ACTN</name>
<dbReference type="Pfam" id="PF00501">
    <property type="entry name" value="AMP-binding"/>
    <property type="match status" value="1"/>
</dbReference>
<accession>A0ABY8A654</accession>
<dbReference type="PROSITE" id="PS00012">
    <property type="entry name" value="PHOSPHOPANTETHEINE"/>
    <property type="match status" value="1"/>
</dbReference>
<dbReference type="PROSITE" id="PS50075">
    <property type="entry name" value="CARRIER"/>
    <property type="match status" value="1"/>
</dbReference>
<dbReference type="Pfam" id="PF00975">
    <property type="entry name" value="Thioesterase"/>
    <property type="match status" value="1"/>
</dbReference>
<proteinExistence type="predicted"/>
<protein>
    <submittedName>
        <fullName evidence="4">Amino acid adenylation domain-containing protein</fullName>
    </submittedName>
</protein>
<organism evidence="4 5">
    <name type="scientific">Streptomyces yunnanensis</name>
    <dbReference type="NCBI Taxonomy" id="156453"/>
    <lineage>
        <taxon>Bacteria</taxon>
        <taxon>Bacillati</taxon>
        <taxon>Actinomycetota</taxon>
        <taxon>Actinomycetes</taxon>
        <taxon>Kitasatosporales</taxon>
        <taxon>Streptomycetaceae</taxon>
        <taxon>Streptomyces</taxon>
    </lineage>
</organism>
<dbReference type="Gene3D" id="1.10.1200.10">
    <property type="entry name" value="ACP-like"/>
    <property type="match status" value="1"/>
</dbReference>
<evidence type="ECO:0000259" key="3">
    <source>
        <dbReference type="PROSITE" id="PS50075"/>
    </source>
</evidence>
<gene>
    <name evidence="4" type="ORF">MOV08_06930</name>
</gene>
<dbReference type="InterPro" id="IPR000415">
    <property type="entry name" value="Nitroreductase-like"/>
</dbReference>
<dbReference type="CDD" id="cd05930">
    <property type="entry name" value="A_NRPS"/>
    <property type="match status" value="1"/>
</dbReference>
<dbReference type="InterPro" id="IPR006162">
    <property type="entry name" value="Ppantetheine_attach_site"/>
</dbReference>
<feature type="domain" description="Carrier" evidence="3">
    <location>
        <begin position="930"/>
        <end position="1005"/>
    </location>
</feature>
<dbReference type="Gene3D" id="2.30.38.10">
    <property type="entry name" value="Luciferase, Domain 3"/>
    <property type="match status" value="1"/>
</dbReference>